<organism evidence="1 2">
    <name type="scientific">Thermoactinomyces intermedius</name>
    <dbReference type="NCBI Taxonomy" id="2024"/>
    <lineage>
        <taxon>Bacteria</taxon>
        <taxon>Bacillati</taxon>
        <taxon>Bacillota</taxon>
        <taxon>Bacilli</taxon>
        <taxon>Bacillales</taxon>
        <taxon>Thermoactinomycetaceae</taxon>
        <taxon>Thermoactinomyces</taxon>
    </lineage>
</organism>
<dbReference type="GO" id="GO:0016884">
    <property type="term" value="F:carbon-nitrogen ligase activity, with glutamine as amido-N-donor"/>
    <property type="evidence" value="ECO:0007669"/>
    <property type="project" value="InterPro"/>
</dbReference>
<reference evidence="1 2" key="1">
    <citation type="submission" date="2020-12" db="EMBL/GenBank/DDBJ databases">
        <title>WGS of Thermoactinomyces spp.</title>
        <authorList>
            <person name="Cheng K."/>
        </authorList>
    </citation>
    <scope>NUCLEOTIDE SEQUENCE [LARGE SCALE GENOMIC DNA]</scope>
    <source>
        <strain evidence="2">CICC 10671\DSM 43846</strain>
    </source>
</reference>
<gene>
    <name evidence="1" type="ORF">I8U20_01570</name>
</gene>
<dbReference type="Proteomes" id="UP000633619">
    <property type="component" value="Unassembled WGS sequence"/>
</dbReference>
<comment type="caution">
    <text evidence="1">The sequence shown here is derived from an EMBL/GenBank/DDBJ whole genome shotgun (WGS) entry which is preliminary data.</text>
</comment>
<dbReference type="Gene3D" id="1.10.10.410">
    <property type="match status" value="1"/>
</dbReference>
<dbReference type="Gene3D" id="1.10.1510.10">
    <property type="entry name" value="Uncharacterised protein YqeY/AIM41 PF09424, N-terminal domain"/>
    <property type="match status" value="1"/>
</dbReference>
<sequence>MSLTNQLDQEMKMALKNKDKQKLSTIRMLKSAIKKEEIDKKRPLNDDEIISVIMREVKQRKDSLAEYKAAGRDDLAEKEQAEIDILSAYLPEQMSEEELKALVQQVIEEVGAGSKADMGKVMSAIMPKVKGRAEGRLVNRLVQEALQ</sequence>
<dbReference type="InterPro" id="IPR042184">
    <property type="entry name" value="YqeY/Aim41_N"/>
</dbReference>
<evidence type="ECO:0000313" key="2">
    <source>
        <dbReference type="Proteomes" id="UP000633619"/>
    </source>
</evidence>
<protein>
    <submittedName>
        <fullName evidence="1">GatB/YqeY domain-containing protein</fullName>
    </submittedName>
</protein>
<keyword evidence="2" id="KW-1185">Reference proteome</keyword>
<dbReference type="InterPro" id="IPR023168">
    <property type="entry name" value="GatB_Yqey_C_2"/>
</dbReference>
<accession>A0A8I1DDL6</accession>
<dbReference type="InterPro" id="IPR003789">
    <property type="entry name" value="Asn/Gln_tRNA_amidoTrase-B-like"/>
</dbReference>
<dbReference type="AlphaFoldDB" id="A0A8I1DDL6"/>
<dbReference type="InterPro" id="IPR019004">
    <property type="entry name" value="YqeY/Aim41"/>
</dbReference>
<dbReference type="PANTHER" id="PTHR28055">
    <property type="entry name" value="ALTERED INHERITANCE OF MITOCHONDRIA PROTEIN 41, MITOCHONDRIAL"/>
    <property type="match status" value="1"/>
</dbReference>
<evidence type="ECO:0000313" key="1">
    <source>
        <dbReference type="EMBL" id="MBH8594014.1"/>
    </source>
</evidence>
<dbReference type="PANTHER" id="PTHR28055:SF1">
    <property type="entry name" value="ALTERED INHERITANCE OF MITOCHONDRIA PROTEIN 41, MITOCHONDRIAL"/>
    <property type="match status" value="1"/>
</dbReference>
<dbReference type="Pfam" id="PF09424">
    <property type="entry name" value="YqeY"/>
    <property type="match status" value="1"/>
</dbReference>
<dbReference type="SUPFAM" id="SSF89095">
    <property type="entry name" value="GatB/YqeY motif"/>
    <property type="match status" value="1"/>
</dbReference>
<dbReference type="RefSeq" id="WP_181730944.1">
    <property type="nucleotide sequence ID" value="NZ_JACEIR010000001.1"/>
</dbReference>
<name>A0A8I1DDL6_THEIN</name>
<proteinExistence type="predicted"/>
<dbReference type="EMBL" id="JAECVW010000001">
    <property type="protein sequence ID" value="MBH8594014.1"/>
    <property type="molecule type" value="Genomic_DNA"/>
</dbReference>